<evidence type="ECO:0000313" key="7">
    <source>
        <dbReference type="Proteomes" id="UP000224006"/>
    </source>
</evidence>
<reference evidence="6 7" key="1">
    <citation type="submission" date="2017-09" db="EMBL/GenBank/DDBJ databases">
        <title>Genome sequencing of Besnoitia besnoiti strain Bb-Ger1.</title>
        <authorList>
            <person name="Schares G."/>
            <person name="Venepally P."/>
            <person name="Lorenzi H.A."/>
        </authorList>
    </citation>
    <scope>NUCLEOTIDE SEQUENCE [LARGE SCALE GENOMIC DNA]</scope>
    <source>
        <strain evidence="6 7">Bb-Ger1</strain>
    </source>
</reference>
<keyword evidence="7" id="KW-1185">Reference proteome</keyword>
<comment type="similarity">
    <text evidence="2 3">Belongs to the pyridoxal phosphate-binding protein YggS/PROSC family.</text>
</comment>
<dbReference type="Proteomes" id="UP000224006">
    <property type="component" value="Chromosome III"/>
</dbReference>
<dbReference type="OrthoDB" id="10264196at2759"/>
<feature type="compositionally biased region" description="Low complexity" evidence="4">
    <location>
        <begin position="273"/>
        <end position="285"/>
    </location>
</feature>
<dbReference type="PANTHER" id="PTHR10146">
    <property type="entry name" value="PROLINE SYNTHETASE CO-TRANSCRIBED BACTERIAL HOMOLOG PROTEIN"/>
    <property type="match status" value="1"/>
</dbReference>
<dbReference type="PANTHER" id="PTHR10146:SF14">
    <property type="entry name" value="PYRIDOXAL PHOSPHATE HOMEOSTASIS PROTEIN"/>
    <property type="match status" value="1"/>
</dbReference>
<dbReference type="PROSITE" id="PS01211">
    <property type="entry name" value="UPF0001"/>
    <property type="match status" value="1"/>
</dbReference>
<dbReference type="InterPro" id="IPR001608">
    <property type="entry name" value="Ala_racemase_N"/>
</dbReference>
<dbReference type="Pfam" id="PF01168">
    <property type="entry name" value="Ala_racemase_N"/>
    <property type="match status" value="1"/>
</dbReference>
<evidence type="ECO:0000259" key="5">
    <source>
        <dbReference type="Pfam" id="PF01168"/>
    </source>
</evidence>
<dbReference type="NCBIfam" id="TIGR00044">
    <property type="entry name" value="YggS family pyridoxal phosphate-dependent enzyme"/>
    <property type="match status" value="1"/>
</dbReference>
<dbReference type="SUPFAM" id="SSF51419">
    <property type="entry name" value="PLP-binding barrel"/>
    <property type="match status" value="2"/>
</dbReference>
<dbReference type="InterPro" id="IPR011078">
    <property type="entry name" value="PyrdxlP_homeostasis"/>
</dbReference>
<dbReference type="STRING" id="94643.A0A2A9MKW1"/>
<evidence type="ECO:0000256" key="4">
    <source>
        <dbReference type="SAM" id="MobiDB-lite"/>
    </source>
</evidence>
<dbReference type="VEuPathDB" id="ToxoDB:BESB_044590"/>
<evidence type="ECO:0000256" key="2">
    <source>
        <dbReference type="HAMAP-Rule" id="MF_03225"/>
    </source>
</evidence>
<gene>
    <name evidence="6" type="ORF">BESB_044590</name>
</gene>
<dbReference type="AlphaFoldDB" id="A0A2A9MKW1"/>
<proteinExistence type="inferred from homology"/>
<dbReference type="HAMAP" id="MF_02087">
    <property type="entry name" value="PLP_homeostasis"/>
    <property type="match status" value="1"/>
</dbReference>
<dbReference type="GeneID" id="40309389"/>
<comment type="caution">
    <text evidence="6">The sequence shown here is derived from an EMBL/GenBank/DDBJ whole genome shotgun (WGS) entry which is preliminary data.</text>
</comment>
<dbReference type="GO" id="GO:0030170">
    <property type="term" value="F:pyridoxal phosphate binding"/>
    <property type="evidence" value="ECO:0007669"/>
    <property type="project" value="UniProtKB-UniRule"/>
</dbReference>
<protein>
    <recommendedName>
        <fullName evidence="2">Pyridoxal phosphate homeostasis protein</fullName>
        <shortName evidence="2">PLP homeostasis protein</shortName>
    </recommendedName>
</protein>
<feature type="region of interest" description="Disordered" evidence="4">
    <location>
        <begin position="270"/>
        <end position="305"/>
    </location>
</feature>
<evidence type="ECO:0000256" key="3">
    <source>
        <dbReference type="RuleBase" id="RU004514"/>
    </source>
</evidence>
<name>A0A2A9MKW1_BESBE</name>
<sequence>MEGASPSLEAIQTNLARVRRDIFAVAAASFTQTSAAEGDAVSSLPSAASSAASSASSAAAPWLTRHAGVRLLAVSKYHPSASVETAARAGQRHFGENYVQELAEKAKLLSHLNLKWHMIGHLQSNKAKALLAACPSLYAVETVDSKKLAKVLNEAVGAVLSQRGNKPLRVFLQVNTSDEDSKSGLRLGAADDAYADGVSGAANSDVRELVEFIIDACPNLRFSGLMTVGHPDPAKTGASFEQLARLRDALLQLPRVREIFESARQAADEKHASAAAQSGAGDDSSCGWEEIPAEGQGSALDDNEQDEDRDNVFELSMGMSGDLEEAIRHGSTEVRIGTAIFGSRPAVKASA</sequence>
<dbReference type="EMBL" id="NWUJ01000003">
    <property type="protein sequence ID" value="PFH36267.1"/>
    <property type="molecule type" value="Genomic_DNA"/>
</dbReference>
<organism evidence="6 7">
    <name type="scientific">Besnoitia besnoiti</name>
    <name type="common">Apicomplexan protozoan</name>
    <dbReference type="NCBI Taxonomy" id="94643"/>
    <lineage>
        <taxon>Eukaryota</taxon>
        <taxon>Sar</taxon>
        <taxon>Alveolata</taxon>
        <taxon>Apicomplexa</taxon>
        <taxon>Conoidasida</taxon>
        <taxon>Coccidia</taxon>
        <taxon>Eucoccidiorida</taxon>
        <taxon>Eimeriorina</taxon>
        <taxon>Sarcocystidae</taxon>
        <taxon>Besnoitia</taxon>
    </lineage>
</organism>
<dbReference type="InterPro" id="IPR029066">
    <property type="entry name" value="PLP-binding_barrel"/>
</dbReference>
<evidence type="ECO:0000256" key="1">
    <source>
        <dbReference type="ARBA" id="ARBA00022898"/>
    </source>
</evidence>
<dbReference type="Gene3D" id="3.20.20.10">
    <property type="entry name" value="Alanine racemase"/>
    <property type="match status" value="1"/>
</dbReference>
<comment type="function">
    <text evidence="2">Pyridoxal 5'-phosphate (PLP)-binding protein, which may be involved in intracellular homeostatic regulation of pyridoxal 5'-phosphate (PLP), the active form of vitamin B6.</text>
</comment>
<dbReference type="KEGG" id="bbes:BESB_044590"/>
<feature type="domain" description="Alanine racemase N-terminal" evidence="5">
    <location>
        <begin position="65"/>
        <end position="254"/>
    </location>
</feature>
<evidence type="ECO:0000313" key="6">
    <source>
        <dbReference type="EMBL" id="PFH36267.1"/>
    </source>
</evidence>
<dbReference type="RefSeq" id="XP_029220276.1">
    <property type="nucleotide sequence ID" value="XM_029362910.1"/>
</dbReference>
<accession>A0A2A9MKW1</accession>
<feature type="modified residue" description="N6-(pyridoxal phosphate)lysine" evidence="2">
    <location>
        <position position="76"/>
    </location>
</feature>
<keyword evidence="1 2" id="KW-0663">Pyridoxal phosphate</keyword>